<dbReference type="EMBL" id="LR798400">
    <property type="protein sequence ID" value="CAB5229191.1"/>
    <property type="molecule type" value="Genomic_DNA"/>
</dbReference>
<name>A0A6J7XDM8_9CAUD</name>
<organism evidence="2">
    <name type="scientific">uncultured Caudovirales phage</name>
    <dbReference type="NCBI Taxonomy" id="2100421"/>
    <lineage>
        <taxon>Viruses</taxon>
        <taxon>Duplodnaviria</taxon>
        <taxon>Heunggongvirae</taxon>
        <taxon>Uroviricota</taxon>
        <taxon>Caudoviricetes</taxon>
        <taxon>Peduoviridae</taxon>
        <taxon>Maltschvirus</taxon>
        <taxon>Maltschvirus maltsch</taxon>
    </lineage>
</organism>
<accession>A0A6J7XDM8</accession>
<reference evidence="2" key="1">
    <citation type="submission" date="2020-05" db="EMBL/GenBank/DDBJ databases">
        <authorList>
            <person name="Chiriac C."/>
            <person name="Salcher M."/>
            <person name="Ghai R."/>
            <person name="Kavagutti S V."/>
        </authorList>
    </citation>
    <scope>NUCLEOTIDE SEQUENCE</scope>
</reference>
<dbReference type="Gene3D" id="3.40.630.30">
    <property type="match status" value="1"/>
</dbReference>
<protein>
    <submittedName>
        <fullName evidence="2">Uncharacterized protein</fullName>
    </submittedName>
</protein>
<gene>
    <name evidence="1" type="ORF">UFOVP1469_46</name>
    <name evidence="2" type="ORF">UFOVP1556_6</name>
</gene>
<evidence type="ECO:0000313" key="1">
    <source>
        <dbReference type="EMBL" id="CAB4215000.1"/>
    </source>
</evidence>
<evidence type="ECO:0000313" key="2">
    <source>
        <dbReference type="EMBL" id="CAB5229191.1"/>
    </source>
</evidence>
<sequence>MGRNIVSGPEIGHWVAKRVDGGFFEGRSTALGLKRNDQIIAGVIYENWNHKSIWCHFAIEGQLTPAYLAAIFDYPYNICQVEKIIVPVGSDNEESAKVVKNMGFTEEGRIKGSRPHGDIVFYTLHRDNCRFLGQRYSKRINHG</sequence>
<dbReference type="SUPFAM" id="SSF55729">
    <property type="entry name" value="Acyl-CoA N-acyltransferases (Nat)"/>
    <property type="match status" value="1"/>
</dbReference>
<dbReference type="InterPro" id="IPR016181">
    <property type="entry name" value="Acyl_CoA_acyltransferase"/>
</dbReference>
<dbReference type="EMBL" id="LR797418">
    <property type="protein sequence ID" value="CAB4215000.1"/>
    <property type="molecule type" value="Genomic_DNA"/>
</dbReference>
<proteinExistence type="predicted"/>